<protein>
    <submittedName>
        <fullName evidence="1">DUF1652 domain-containing protein</fullName>
    </submittedName>
</protein>
<keyword evidence="2" id="KW-1185">Reference proteome</keyword>
<dbReference type="AlphaFoldDB" id="A0AAI8KAY0"/>
<dbReference type="Pfam" id="PF07865">
    <property type="entry name" value="DUF1652"/>
    <property type="match status" value="1"/>
</dbReference>
<dbReference type="Proteomes" id="UP000258127">
    <property type="component" value="Chromosome"/>
</dbReference>
<sequence length="91" mass="9774">MSLSGVSMLEMRQLIEQACLPDRCEVSSRDGVSLTIRLGTGSSLADCVTLTDVRLDSLNSSRDLIGLLGKLKEGQRLGHLAPQKASPHLRA</sequence>
<evidence type="ECO:0000313" key="1">
    <source>
        <dbReference type="EMBL" id="AXO88372.1"/>
    </source>
</evidence>
<gene>
    <name evidence="1" type="ORF">DZC75_10315</name>
</gene>
<proteinExistence type="predicted"/>
<accession>A0AAI8KAY0</accession>
<dbReference type="EMBL" id="CP031641">
    <property type="protein sequence ID" value="AXO88372.1"/>
    <property type="molecule type" value="Genomic_DNA"/>
</dbReference>
<evidence type="ECO:0000313" key="2">
    <source>
        <dbReference type="Proteomes" id="UP000258127"/>
    </source>
</evidence>
<dbReference type="InterPro" id="IPR012448">
    <property type="entry name" value="DUF1652"/>
</dbReference>
<reference evidence="1 2" key="1">
    <citation type="submission" date="2018-08" db="EMBL/GenBank/DDBJ databases">
        <authorList>
            <person name="Lee Y."/>
            <person name="Kakembo D."/>
        </authorList>
    </citation>
    <scope>NUCLEOTIDE SEQUENCE [LARGE SCALE GENOMIC DNA]</scope>
    <source>
        <strain evidence="1 2">JBCS1880</strain>
    </source>
</reference>
<dbReference type="RefSeq" id="WP_116888195.1">
    <property type="nucleotide sequence ID" value="NZ_CP031641.1"/>
</dbReference>
<organism evidence="1 2">
    <name type="scientific">Pseudomonas parafulva</name>
    <dbReference type="NCBI Taxonomy" id="157782"/>
    <lineage>
        <taxon>Bacteria</taxon>
        <taxon>Pseudomonadati</taxon>
        <taxon>Pseudomonadota</taxon>
        <taxon>Gammaproteobacteria</taxon>
        <taxon>Pseudomonadales</taxon>
        <taxon>Pseudomonadaceae</taxon>
        <taxon>Pseudomonas</taxon>
    </lineage>
</organism>
<name>A0AAI8KAY0_9PSED</name>